<name>A0A654TPP3_MYCTX</name>
<evidence type="ECO:0000313" key="3">
    <source>
        <dbReference type="EMBL" id="CPB28957.1"/>
    </source>
</evidence>
<dbReference type="AlphaFoldDB" id="A0A654TPP3"/>
<evidence type="ECO:0000256" key="1">
    <source>
        <dbReference type="SAM" id="MobiDB-lite"/>
    </source>
</evidence>
<organism evidence="2 5">
    <name type="scientific">Mycobacterium tuberculosis</name>
    <dbReference type="NCBI Taxonomy" id="1773"/>
    <lineage>
        <taxon>Bacteria</taxon>
        <taxon>Bacillati</taxon>
        <taxon>Actinomycetota</taxon>
        <taxon>Actinomycetes</taxon>
        <taxon>Mycobacteriales</taxon>
        <taxon>Mycobacteriaceae</taxon>
        <taxon>Mycobacterium</taxon>
        <taxon>Mycobacterium tuberculosis complex</taxon>
    </lineage>
</organism>
<dbReference type="EMBL" id="CSBK01003835">
    <property type="protein sequence ID" value="CPB28957.1"/>
    <property type="molecule type" value="Genomic_DNA"/>
</dbReference>
<dbReference type="Proteomes" id="UP000039021">
    <property type="component" value="Unassembled WGS sequence"/>
</dbReference>
<reference evidence="4 5" key="2">
    <citation type="submission" date="2015-03" db="EMBL/GenBank/DDBJ databases">
        <authorList>
            <consortium name="Pathogen Informatics"/>
        </authorList>
    </citation>
    <scope>NUCLEOTIDE SEQUENCE [LARGE SCALE GENOMIC DNA]</scope>
    <source>
        <strain evidence="2 5">H09601792</strain>
        <strain evidence="4">N09902308</strain>
    </source>
</reference>
<protein>
    <submittedName>
        <fullName evidence="2">Uncharacterized protein</fullName>
    </submittedName>
</protein>
<evidence type="ECO:0000313" key="5">
    <source>
        <dbReference type="Proteomes" id="UP000046947"/>
    </source>
</evidence>
<dbReference type="Proteomes" id="UP000046947">
    <property type="component" value="Unassembled WGS sequence"/>
</dbReference>
<accession>A0A654TPP3</accession>
<proteinExistence type="predicted"/>
<feature type="region of interest" description="Disordered" evidence="1">
    <location>
        <begin position="65"/>
        <end position="88"/>
    </location>
</feature>
<gene>
    <name evidence="2" type="ORF">ERS007688_02828</name>
    <name evidence="3" type="ORF">ERS007739_05171</name>
</gene>
<evidence type="ECO:0000313" key="2">
    <source>
        <dbReference type="EMBL" id="CFE59891.1"/>
    </source>
</evidence>
<sequence length="102" mass="10547">MACTIFGKPSCRWVAMPSSTLRPAIAGNARGCTEDVGAVESTARRSESPGVYVLQHVVIPTNSGALPARRAGANNRTPSGRAMPGGIQPWATSVTRTVVPSA</sequence>
<reference evidence="3" key="1">
    <citation type="submission" date="2015-03" db="EMBL/GenBank/DDBJ databases">
        <authorList>
            <consortium name="Pathogen Informatics"/>
            <person name="Murphy D."/>
        </authorList>
    </citation>
    <scope>NUCLEOTIDE SEQUENCE</scope>
    <source>
        <strain evidence="3">N09902308</strain>
    </source>
</reference>
<evidence type="ECO:0000313" key="4">
    <source>
        <dbReference type="Proteomes" id="UP000039021"/>
    </source>
</evidence>
<dbReference type="EMBL" id="CFOH01000524">
    <property type="protein sequence ID" value="CFE59891.1"/>
    <property type="molecule type" value="Genomic_DNA"/>
</dbReference>